<dbReference type="InterPro" id="IPR036477">
    <property type="entry name" value="Formyl_transf_N_sf"/>
</dbReference>
<dbReference type="InterPro" id="IPR002376">
    <property type="entry name" value="Formyl_transf_N"/>
</dbReference>
<evidence type="ECO:0000256" key="3">
    <source>
        <dbReference type="ARBA" id="ARBA00022755"/>
    </source>
</evidence>
<feature type="active site" description="Proton donor" evidence="4">
    <location>
        <position position="106"/>
    </location>
</feature>
<evidence type="ECO:0000313" key="6">
    <source>
        <dbReference type="EMBL" id="SUO98211.1"/>
    </source>
</evidence>
<feature type="binding site" evidence="4">
    <location>
        <position position="104"/>
    </location>
    <ligand>
        <name>(6R)-10-formyltetrahydrofolate</name>
        <dbReference type="ChEBI" id="CHEBI:195366"/>
    </ligand>
</feature>
<comment type="catalytic activity">
    <reaction evidence="4">
        <text>N(1)-(5-phospho-beta-D-ribosyl)glycinamide + (6R)-10-formyltetrahydrofolate = N(2)-formyl-N(1)-(5-phospho-beta-D-ribosyl)glycinamide + (6S)-5,6,7,8-tetrahydrofolate + H(+)</text>
        <dbReference type="Rhea" id="RHEA:15053"/>
        <dbReference type="ChEBI" id="CHEBI:15378"/>
        <dbReference type="ChEBI" id="CHEBI:57453"/>
        <dbReference type="ChEBI" id="CHEBI:143788"/>
        <dbReference type="ChEBI" id="CHEBI:147286"/>
        <dbReference type="ChEBI" id="CHEBI:195366"/>
        <dbReference type="EC" id="2.1.2.2"/>
    </reaction>
</comment>
<reference evidence="6 7" key="1">
    <citation type="submission" date="2018-06" db="EMBL/GenBank/DDBJ databases">
        <authorList>
            <consortium name="Pathogen Informatics"/>
            <person name="Doyle S."/>
        </authorList>
    </citation>
    <scope>NUCLEOTIDE SEQUENCE [LARGE SCALE GENOMIC DNA]</scope>
    <source>
        <strain evidence="6 7">NCTC10717</strain>
    </source>
</reference>
<dbReference type="OrthoDB" id="9806170at2"/>
<organism evidence="6 7">
    <name type="scientific">Suttonella indologenes</name>
    <dbReference type="NCBI Taxonomy" id="13276"/>
    <lineage>
        <taxon>Bacteria</taxon>
        <taxon>Pseudomonadati</taxon>
        <taxon>Pseudomonadota</taxon>
        <taxon>Gammaproteobacteria</taxon>
        <taxon>Cardiobacteriales</taxon>
        <taxon>Cardiobacteriaceae</taxon>
        <taxon>Suttonella</taxon>
    </lineage>
</organism>
<dbReference type="UniPathway" id="UPA00074">
    <property type="reaction ID" value="UER00126"/>
</dbReference>
<dbReference type="SUPFAM" id="SSF53328">
    <property type="entry name" value="Formyltransferase"/>
    <property type="match status" value="1"/>
</dbReference>
<protein>
    <recommendedName>
        <fullName evidence="4">Phosphoribosylglycinamide formyltransferase</fullName>
        <ecNumber evidence="4">2.1.2.2</ecNumber>
    </recommendedName>
    <alternativeName>
        <fullName evidence="4">5'-phosphoribosylglycinamide transformylase</fullName>
    </alternativeName>
    <alternativeName>
        <fullName evidence="4">GAR transformylase</fullName>
        <shortName evidence="4">GART</shortName>
    </alternativeName>
</protein>
<dbReference type="Proteomes" id="UP000254575">
    <property type="component" value="Unassembled WGS sequence"/>
</dbReference>
<dbReference type="GO" id="GO:0005829">
    <property type="term" value="C:cytosol"/>
    <property type="evidence" value="ECO:0007669"/>
    <property type="project" value="TreeGrafter"/>
</dbReference>
<feature type="binding site" evidence="4">
    <location>
        <begin position="12"/>
        <end position="14"/>
    </location>
    <ligand>
        <name>N(1)-(5-phospho-beta-D-ribosyl)glycinamide</name>
        <dbReference type="ChEBI" id="CHEBI:143788"/>
    </ligand>
</feature>
<dbReference type="Pfam" id="PF00551">
    <property type="entry name" value="Formyl_trans_N"/>
    <property type="match status" value="1"/>
</dbReference>
<dbReference type="HAMAP" id="MF_01930">
    <property type="entry name" value="PurN"/>
    <property type="match status" value="1"/>
</dbReference>
<sequence length="189" mass="19894">MKHISVLISGGGSNLAAIIQAIGQQRLKQISISQVIADRDCTGKAHAFAADIPFTMIDRKLGAAAFAQALDAAIAPHSDLVVLAGFLSIMPESIIAKFPRKIINLHPSLLPKFGGAGMYGMHVHRAVIAAGETESGCSVHYVDTGIDTGEIIAQSRCPVLPDDSPESLQARIAPLEHELLVSAINSVLN</sequence>
<comment type="pathway">
    <text evidence="1 4">Purine metabolism; IMP biosynthesis via de novo pathway; N(2)-formyl-N(1)-(5-phospho-D-ribosyl)glycinamide from N(1)-(5-phospho-D-ribosyl)glycinamide (10-formyl THF route): step 1/1.</text>
</comment>
<dbReference type="RefSeq" id="WP_115219066.1">
    <property type="nucleotide sequence ID" value="NZ_UHIA01000004.1"/>
</dbReference>
<evidence type="ECO:0000256" key="2">
    <source>
        <dbReference type="ARBA" id="ARBA00022679"/>
    </source>
</evidence>
<dbReference type="GO" id="GO:0004644">
    <property type="term" value="F:phosphoribosylglycinamide formyltransferase activity"/>
    <property type="evidence" value="ECO:0007669"/>
    <property type="project" value="UniProtKB-UniRule"/>
</dbReference>
<dbReference type="Gene3D" id="3.40.50.170">
    <property type="entry name" value="Formyl transferase, N-terminal domain"/>
    <property type="match status" value="1"/>
</dbReference>
<name>A0A380N2S1_9GAMM</name>
<proteinExistence type="inferred from homology"/>
<dbReference type="GO" id="GO:0006189">
    <property type="term" value="P:'de novo' IMP biosynthetic process"/>
    <property type="evidence" value="ECO:0007669"/>
    <property type="project" value="UniProtKB-UniRule"/>
</dbReference>
<dbReference type="PANTHER" id="PTHR43369">
    <property type="entry name" value="PHOSPHORIBOSYLGLYCINAMIDE FORMYLTRANSFERASE"/>
    <property type="match status" value="1"/>
</dbReference>
<dbReference type="InterPro" id="IPR004607">
    <property type="entry name" value="GART"/>
</dbReference>
<evidence type="ECO:0000259" key="5">
    <source>
        <dbReference type="Pfam" id="PF00551"/>
    </source>
</evidence>
<dbReference type="EMBL" id="UHIA01000004">
    <property type="protein sequence ID" value="SUO98211.1"/>
    <property type="molecule type" value="Genomic_DNA"/>
</dbReference>
<evidence type="ECO:0000256" key="1">
    <source>
        <dbReference type="ARBA" id="ARBA00005054"/>
    </source>
</evidence>
<keyword evidence="2 4" id="KW-0808">Transferase</keyword>
<keyword evidence="3 4" id="KW-0658">Purine biosynthesis</keyword>
<dbReference type="PANTHER" id="PTHR43369:SF2">
    <property type="entry name" value="PHOSPHORIBOSYLGLYCINAMIDE FORMYLTRANSFERASE"/>
    <property type="match status" value="1"/>
</dbReference>
<comment type="similarity">
    <text evidence="4">Belongs to the GART family.</text>
</comment>
<comment type="function">
    <text evidence="4">Catalyzes the transfer of a formyl group from 10-formyltetrahydrofolate to 5-phospho-ribosyl-glycinamide (GAR), producing 5-phospho-ribosyl-N-formylglycinamide (FGAR) and tetrahydrofolate.</text>
</comment>
<feature type="domain" description="Formyl transferase N-terminal" evidence="5">
    <location>
        <begin position="3"/>
        <end position="184"/>
    </location>
</feature>
<gene>
    <name evidence="4 6" type="primary">purN</name>
    <name evidence="6" type="ORF">NCTC10717_01952</name>
</gene>
<feature type="site" description="Raises pKa of active site His" evidence="4">
    <location>
        <position position="147"/>
    </location>
</feature>
<comment type="caution">
    <text evidence="4">Lacks conserved residue(s) required for the propagation of feature annotation.</text>
</comment>
<dbReference type="NCBIfam" id="TIGR00639">
    <property type="entry name" value="PurN"/>
    <property type="match status" value="1"/>
</dbReference>
<accession>A0A380N2S1</accession>
<feature type="binding site" evidence="4">
    <location>
        <position position="59"/>
    </location>
    <ligand>
        <name>(6R)-10-formyltetrahydrofolate</name>
        <dbReference type="ChEBI" id="CHEBI:195366"/>
    </ligand>
</feature>
<evidence type="ECO:0000313" key="7">
    <source>
        <dbReference type="Proteomes" id="UP000254575"/>
    </source>
</evidence>
<keyword evidence="7" id="KW-1185">Reference proteome</keyword>
<dbReference type="CDD" id="cd08645">
    <property type="entry name" value="FMT_core_GART"/>
    <property type="match status" value="1"/>
</dbReference>
<evidence type="ECO:0000256" key="4">
    <source>
        <dbReference type="HAMAP-Rule" id="MF_01930"/>
    </source>
</evidence>
<dbReference type="AlphaFoldDB" id="A0A380N2S1"/>
<dbReference type="EC" id="2.1.2.2" evidence="4"/>